<reference evidence="2" key="1">
    <citation type="journal article" date="2019" name="Int. J. Syst. Evol. Microbiol.">
        <title>The Global Catalogue of Microorganisms (GCM) 10K type strain sequencing project: providing services to taxonomists for standard genome sequencing and annotation.</title>
        <authorList>
            <consortium name="The Broad Institute Genomics Platform"/>
            <consortium name="The Broad Institute Genome Sequencing Center for Infectious Disease"/>
            <person name="Wu L."/>
            <person name="Ma J."/>
        </authorList>
    </citation>
    <scope>NUCLEOTIDE SEQUENCE [LARGE SCALE GENOMIC DNA]</scope>
    <source>
        <strain evidence="2">CCUG 66188</strain>
    </source>
</reference>
<evidence type="ECO:0000313" key="2">
    <source>
        <dbReference type="Proteomes" id="UP001596353"/>
    </source>
</evidence>
<sequence>MLTLVQPVAGCFAQEAQGKHVMIELNALEPVEDACRVTFLVQNGHDTDIDSAVYEAVLFDTSGQVDRLTLFDFGSLPASRPRARQFVVPGLACAALGRLLINGAETCTGTDLPDDACNKDLELRSRVETEVLG</sequence>
<keyword evidence="2" id="KW-1185">Reference proteome</keyword>
<dbReference type="EMBL" id="JBHSWG010000001">
    <property type="protein sequence ID" value="MFC6759414.1"/>
    <property type="molecule type" value="Genomic_DNA"/>
</dbReference>
<accession>A0ABW2B1H0</accession>
<comment type="caution">
    <text evidence="1">The sequence shown here is derived from an EMBL/GenBank/DDBJ whole genome shotgun (WGS) entry which is preliminary data.</text>
</comment>
<evidence type="ECO:0000313" key="1">
    <source>
        <dbReference type="EMBL" id="MFC6759414.1"/>
    </source>
</evidence>
<name>A0ABW2B1H0_9RHOB</name>
<gene>
    <name evidence="1" type="ORF">ACFQFQ_07775</name>
</gene>
<evidence type="ECO:0008006" key="3">
    <source>
        <dbReference type="Google" id="ProtNLM"/>
    </source>
</evidence>
<protein>
    <recommendedName>
        <fullName evidence="3">Lipoprotein</fullName>
    </recommendedName>
</protein>
<proteinExistence type="predicted"/>
<dbReference type="Proteomes" id="UP001596353">
    <property type="component" value="Unassembled WGS sequence"/>
</dbReference>
<organism evidence="1 2">
    <name type="scientific">Sulfitobacter porphyrae</name>
    <dbReference type="NCBI Taxonomy" id="1246864"/>
    <lineage>
        <taxon>Bacteria</taxon>
        <taxon>Pseudomonadati</taxon>
        <taxon>Pseudomonadota</taxon>
        <taxon>Alphaproteobacteria</taxon>
        <taxon>Rhodobacterales</taxon>
        <taxon>Roseobacteraceae</taxon>
        <taxon>Sulfitobacter</taxon>
    </lineage>
</organism>